<feature type="compositionally biased region" description="Polar residues" evidence="1">
    <location>
        <begin position="173"/>
        <end position="183"/>
    </location>
</feature>
<name>A0AAN6SPN8_9PEZI</name>
<feature type="region of interest" description="Disordered" evidence="1">
    <location>
        <begin position="1"/>
        <end position="39"/>
    </location>
</feature>
<accession>A0AAN6SPN8</accession>
<keyword evidence="3" id="KW-1185">Reference proteome</keyword>
<dbReference type="AlphaFoldDB" id="A0AAN6SPN8"/>
<evidence type="ECO:0000256" key="1">
    <source>
        <dbReference type="SAM" id="MobiDB-lite"/>
    </source>
</evidence>
<dbReference type="EMBL" id="MU854454">
    <property type="protein sequence ID" value="KAK4035142.1"/>
    <property type="molecule type" value="Genomic_DNA"/>
</dbReference>
<proteinExistence type="predicted"/>
<reference evidence="3" key="1">
    <citation type="journal article" date="2023" name="Mol. Phylogenet. Evol.">
        <title>Genome-scale phylogeny and comparative genomics of the fungal order Sordariales.</title>
        <authorList>
            <person name="Hensen N."/>
            <person name="Bonometti L."/>
            <person name="Westerberg I."/>
            <person name="Brannstrom I.O."/>
            <person name="Guillou S."/>
            <person name="Cros-Aarteil S."/>
            <person name="Calhoun S."/>
            <person name="Haridas S."/>
            <person name="Kuo A."/>
            <person name="Mondo S."/>
            <person name="Pangilinan J."/>
            <person name="Riley R."/>
            <person name="LaButti K."/>
            <person name="Andreopoulos B."/>
            <person name="Lipzen A."/>
            <person name="Chen C."/>
            <person name="Yan M."/>
            <person name="Daum C."/>
            <person name="Ng V."/>
            <person name="Clum A."/>
            <person name="Steindorff A."/>
            <person name="Ohm R.A."/>
            <person name="Martin F."/>
            <person name="Silar P."/>
            <person name="Natvig D.O."/>
            <person name="Lalanne C."/>
            <person name="Gautier V."/>
            <person name="Ament-Velasquez S.L."/>
            <person name="Kruys A."/>
            <person name="Hutchinson M.I."/>
            <person name="Powell A.J."/>
            <person name="Barry K."/>
            <person name="Miller A.N."/>
            <person name="Grigoriev I.V."/>
            <person name="Debuchy R."/>
            <person name="Gladieux P."/>
            <person name="Hiltunen Thoren M."/>
            <person name="Johannesson H."/>
        </authorList>
    </citation>
    <scope>NUCLEOTIDE SEQUENCE [LARGE SCALE GENOMIC DNA]</scope>
    <source>
        <strain evidence="3">CBS 284.82</strain>
    </source>
</reference>
<gene>
    <name evidence="2" type="ORF">C8A01DRAFT_38414</name>
</gene>
<dbReference type="Proteomes" id="UP001303115">
    <property type="component" value="Unassembled WGS sequence"/>
</dbReference>
<feature type="region of interest" description="Disordered" evidence="1">
    <location>
        <begin position="64"/>
        <end position="161"/>
    </location>
</feature>
<feature type="compositionally biased region" description="Polar residues" evidence="1">
    <location>
        <begin position="83"/>
        <end position="106"/>
    </location>
</feature>
<sequence length="314" mass="34982">MDGPGQSESEDQQAAPTTPPPPSIPQQQNPDAPRAVASDMARLAAASLMTATIADTATNAAGDDVAAAETQSANPGTARVATPPSSHPSRQQPVADASSNRQSSDAPSMLSPNPPATGPSQPVDREASGLRWTDPMTVHGNAPGVQAQPANGLHSSLNSSRNNTCSIRIRSTILNHNTRQRQSPCPCPHPRRRRRRRRRRESIRITGRRIPSRNRNRNRNRTRIHTSIRRMPMPMPMGLRLRRRRTFNSRPHTRTRTRKFLTSINNTNNTISTIIINNRHRRPRLERPWRRCHPCTIRTRLSSILIINPNPNPC</sequence>
<protein>
    <submittedName>
        <fullName evidence="2">Uncharacterized protein</fullName>
    </submittedName>
</protein>
<comment type="caution">
    <text evidence="2">The sequence shown here is derived from an EMBL/GenBank/DDBJ whole genome shotgun (WGS) entry which is preliminary data.</text>
</comment>
<evidence type="ECO:0000313" key="3">
    <source>
        <dbReference type="Proteomes" id="UP001303115"/>
    </source>
</evidence>
<feature type="compositionally biased region" description="Basic residues" evidence="1">
    <location>
        <begin position="189"/>
        <end position="220"/>
    </location>
</feature>
<organism evidence="2 3">
    <name type="scientific">Parachaetomium inaequale</name>
    <dbReference type="NCBI Taxonomy" id="2588326"/>
    <lineage>
        <taxon>Eukaryota</taxon>
        <taxon>Fungi</taxon>
        <taxon>Dikarya</taxon>
        <taxon>Ascomycota</taxon>
        <taxon>Pezizomycotina</taxon>
        <taxon>Sordariomycetes</taxon>
        <taxon>Sordariomycetidae</taxon>
        <taxon>Sordariales</taxon>
        <taxon>Chaetomiaceae</taxon>
        <taxon>Parachaetomium</taxon>
    </lineage>
</organism>
<feature type="region of interest" description="Disordered" evidence="1">
    <location>
        <begin position="173"/>
        <end position="220"/>
    </location>
</feature>
<evidence type="ECO:0000313" key="2">
    <source>
        <dbReference type="EMBL" id="KAK4035142.1"/>
    </source>
</evidence>